<comment type="caution">
    <text evidence="1">The sequence shown here is derived from an EMBL/GenBank/DDBJ whole genome shotgun (WGS) entry which is preliminary data.</text>
</comment>
<dbReference type="EMBL" id="JAHRIN010052870">
    <property type="protein sequence ID" value="MEQ2210311.1"/>
    <property type="molecule type" value="Genomic_DNA"/>
</dbReference>
<dbReference type="Proteomes" id="UP001434883">
    <property type="component" value="Unassembled WGS sequence"/>
</dbReference>
<dbReference type="Gene3D" id="3.30.70.270">
    <property type="match status" value="1"/>
</dbReference>
<evidence type="ECO:0000313" key="1">
    <source>
        <dbReference type="EMBL" id="MEQ2210311.1"/>
    </source>
</evidence>
<reference evidence="1 2" key="1">
    <citation type="submission" date="2021-06" db="EMBL/GenBank/DDBJ databases">
        <authorList>
            <person name="Palmer J.M."/>
        </authorList>
    </citation>
    <scope>NUCLEOTIDE SEQUENCE [LARGE SCALE GENOMIC DNA]</scope>
    <source>
        <strain evidence="1 2">XC_2019</strain>
        <tissue evidence="1">Muscle</tissue>
    </source>
</reference>
<organism evidence="1 2">
    <name type="scientific">Xenoophorus captivus</name>
    <dbReference type="NCBI Taxonomy" id="1517983"/>
    <lineage>
        <taxon>Eukaryota</taxon>
        <taxon>Metazoa</taxon>
        <taxon>Chordata</taxon>
        <taxon>Craniata</taxon>
        <taxon>Vertebrata</taxon>
        <taxon>Euteleostomi</taxon>
        <taxon>Actinopterygii</taxon>
        <taxon>Neopterygii</taxon>
        <taxon>Teleostei</taxon>
        <taxon>Neoteleostei</taxon>
        <taxon>Acanthomorphata</taxon>
        <taxon>Ovalentaria</taxon>
        <taxon>Atherinomorphae</taxon>
        <taxon>Cyprinodontiformes</taxon>
        <taxon>Goodeidae</taxon>
        <taxon>Xenoophorus</taxon>
    </lineage>
</organism>
<proteinExistence type="predicted"/>
<feature type="non-terminal residue" evidence="1">
    <location>
        <position position="1"/>
    </location>
</feature>
<evidence type="ECO:0000313" key="2">
    <source>
        <dbReference type="Proteomes" id="UP001434883"/>
    </source>
</evidence>
<gene>
    <name evidence="1" type="ORF">XENOCAPTIV_011490</name>
</gene>
<dbReference type="InterPro" id="IPR043128">
    <property type="entry name" value="Rev_trsase/Diguanyl_cyclase"/>
</dbReference>
<protein>
    <submittedName>
        <fullName evidence="1">Uncharacterized protein</fullName>
    </submittedName>
</protein>
<keyword evidence="2" id="KW-1185">Reference proteome</keyword>
<accession>A0ABV0RQZ5</accession>
<sequence>QCQINYLGFQATTDLGLSEGYREKLAQIQPPESENDLQKILGLCNYVKDHVPNYQRYAKPLYACLEKEKKK</sequence>
<dbReference type="PANTHER" id="PTHR33064:SF37">
    <property type="entry name" value="RIBONUCLEASE H"/>
    <property type="match status" value="1"/>
</dbReference>
<dbReference type="InterPro" id="IPR051320">
    <property type="entry name" value="Viral_Replic_Matur_Polypro"/>
</dbReference>
<name>A0ABV0RQZ5_9TELE</name>
<dbReference type="PANTHER" id="PTHR33064">
    <property type="entry name" value="POL PROTEIN"/>
    <property type="match status" value="1"/>
</dbReference>
<dbReference type="SUPFAM" id="SSF56672">
    <property type="entry name" value="DNA/RNA polymerases"/>
    <property type="match status" value="1"/>
</dbReference>
<dbReference type="InterPro" id="IPR043502">
    <property type="entry name" value="DNA/RNA_pol_sf"/>
</dbReference>